<dbReference type="InterPro" id="IPR016461">
    <property type="entry name" value="COMT-like"/>
</dbReference>
<keyword evidence="7" id="KW-1185">Reference proteome</keyword>
<organism evidence="6">
    <name type="scientific">Mytilinidion resinicola</name>
    <dbReference type="NCBI Taxonomy" id="574789"/>
    <lineage>
        <taxon>Eukaryota</taxon>
        <taxon>Fungi</taxon>
        <taxon>Dikarya</taxon>
        <taxon>Ascomycota</taxon>
        <taxon>Pezizomycotina</taxon>
        <taxon>Dothideomycetes</taxon>
        <taxon>Pleosporomycetidae</taxon>
        <taxon>Mytilinidiales</taxon>
        <taxon>Mytilinidiaceae</taxon>
        <taxon>Mytilinidion</taxon>
    </lineage>
</organism>
<dbReference type="PANTHER" id="PTHR43712:SF5">
    <property type="entry name" value="O-METHYLTRANSFERASE ASQN-RELATED"/>
    <property type="match status" value="1"/>
</dbReference>
<keyword evidence="2 6" id="KW-0808">Transferase</keyword>
<dbReference type="PANTHER" id="PTHR43712">
    <property type="entry name" value="PUTATIVE (AFU_ORTHOLOGUE AFUA_4G14580)-RELATED"/>
    <property type="match status" value="1"/>
</dbReference>
<dbReference type="Gene3D" id="3.40.50.150">
    <property type="entry name" value="Vaccinia Virus protein VP39"/>
    <property type="match status" value="1"/>
</dbReference>
<dbReference type="Proteomes" id="UP000504636">
    <property type="component" value="Unplaced"/>
</dbReference>
<evidence type="ECO:0000313" key="7">
    <source>
        <dbReference type="Proteomes" id="UP000504636"/>
    </source>
</evidence>
<dbReference type="InterPro" id="IPR036388">
    <property type="entry name" value="WH-like_DNA-bd_sf"/>
</dbReference>
<evidence type="ECO:0000256" key="3">
    <source>
        <dbReference type="ARBA" id="ARBA00022691"/>
    </source>
</evidence>
<dbReference type="OrthoDB" id="2410195at2759"/>
<dbReference type="GO" id="GO:0008171">
    <property type="term" value="F:O-methyltransferase activity"/>
    <property type="evidence" value="ECO:0007669"/>
    <property type="project" value="InterPro"/>
</dbReference>
<proteinExistence type="predicted"/>
<keyword evidence="3" id="KW-0949">S-adenosyl-L-methionine</keyword>
<feature type="domain" description="O-methyltransferase C-terminal" evidence="5">
    <location>
        <begin position="120"/>
        <end position="305"/>
    </location>
</feature>
<reference evidence="6 8" key="1">
    <citation type="journal article" date="2020" name="Stud. Mycol.">
        <title>101 Dothideomycetes genomes: a test case for predicting lifestyles and emergence of pathogens.</title>
        <authorList>
            <person name="Haridas S."/>
            <person name="Albert R."/>
            <person name="Binder M."/>
            <person name="Bloem J."/>
            <person name="Labutti K."/>
            <person name="Salamov A."/>
            <person name="Andreopoulos B."/>
            <person name="Baker S."/>
            <person name="Barry K."/>
            <person name="Bills G."/>
            <person name="Bluhm B."/>
            <person name="Cannon C."/>
            <person name="Castanera R."/>
            <person name="Culley D."/>
            <person name="Daum C."/>
            <person name="Ezra D."/>
            <person name="Gonzalez J."/>
            <person name="Henrissat B."/>
            <person name="Kuo A."/>
            <person name="Liang C."/>
            <person name="Lipzen A."/>
            <person name="Lutzoni F."/>
            <person name="Magnuson J."/>
            <person name="Mondo S."/>
            <person name="Nolan M."/>
            <person name="Ohm R."/>
            <person name="Pangilinan J."/>
            <person name="Park H.-J."/>
            <person name="Ramirez L."/>
            <person name="Alfaro M."/>
            <person name="Sun H."/>
            <person name="Tritt A."/>
            <person name="Yoshinaga Y."/>
            <person name="Zwiers L.-H."/>
            <person name="Turgeon B."/>
            <person name="Goodwin S."/>
            <person name="Spatafora J."/>
            <person name="Crous P."/>
            <person name="Grigoriev I."/>
        </authorList>
    </citation>
    <scope>NUCLEOTIDE SEQUENCE</scope>
    <source>
        <strain evidence="6 8">CBS 304.34</strain>
    </source>
</reference>
<dbReference type="Gene3D" id="1.10.10.10">
    <property type="entry name" value="Winged helix-like DNA-binding domain superfamily/Winged helix DNA-binding domain"/>
    <property type="match status" value="1"/>
</dbReference>
<evidence type="ECO:0000259" key="5">
    <source>
        <dbReference type="Pfam" id="PF00891"/>
    </source>
</evidence>
<dbReference type="EMBL" id="MU003710">
    <property type="protein sequence ID" value="KAF2805109.1"/>
    <property type="molecule type" value="Genomic_DNA"/>
</dbReference>
<dbReference type="InterPro" id="IPR029063">
    <property type="entry name" value="SAM-dependent_MTases_sf"/>
</dbReference>
<evidence type="ECO:0000313" key="6">
    <source>
        <dbReference type="EMBL" id="KAF2805109.1"/>
    </source>
</evidence>
<dbReference type="InterPro" id="IPR036390">
    <property type="entry name" value="WH_DNA-bd_sf"/>
</dbReference>
<protein>
    <submittedName>
        <fullName evidence="6 8">S-adenosyl-L-methionine-dependent methyltransferase</fullName>
    </submittedName>
</protein>
<dbReference type="Pfam" id="PF00891">
    <property type="entry name" value="Methyltransf_2"/>
    <property type="match status" value="1"/>
</dbReference>
<dbReference type="InterPro" id="IPR001077">
    <property type="entry name" value="COMT_C"/>
</dbReference>
<dbReference type="RefSeq" id="XP_033572073.1">
    <property type="nucleotide sequence ID" value="XM_033718178.1"/>
</dbReference>
<dbReference type="PROSITE" id="PS51683">
    <property type="entry name" value="SAM_OMT_II"/>
    <property type="match status" value="1"/>
</dbReference>
<reference evidence="8" key="2">
    <citation type="submission" date="2020-04" db="EMBL/GenBank/DDBJ databases">
        <authorList>
            <consortium name="NCBI Genome Project"/>
        </authorList>
    </citation>
    <scope>NUCLEOTIDE SEQUENCE</scope>
    <source>
        <strain evidence="8">CBS 304.34</strain>
    </source>
</reference>
<sequence length="331" mass="37889">MQAVHRYQIAAYIDSHETIPFEELSKRSGLNLVDLRRILRLVMTRRVFCEPRPDHVAHTAASWLLVEDSRVRDLSGIICDERFPASARVVDALMMYGQPQSPAESGFSLANQTKRGLYEELKHFPARQARWTLAMSAMAQKIDFDYILENFPLRSNETATVVDVGGGNGTISLGLARRLPNATFLVQDAPDVIHDAKVPEDLQSRIMYQAYNFFQPQPVSGARVYYFRNVFHNWPDDTCVQILKNHVGIMEGHTILVIDDFALHEPLTVSPYEERRRRNMDITMLTYFGSRERTIREWGKLLAMADVRFRLQGVAQHGKQPNTILEVGWSV</sequence>
<reference evidence="8" key="3">
    <citation type="submission" date="2025-04" db="UniProtKB">
        <authorList>
            <consortium name="RefSeq"/>
        </authorList>
    </citation>
    <scope>IDENTIFICATION</scope>
    <source>
        <strain evidence="8">CBS 304.34</strain>
    </source>
</reference>
<evidence type="ECO:0000256" key="4">
    <source>
        <dbReference type="PIRSR" id="PIRSR005739-1"/>
    </source>
</evidence>
<feature type="active site" description="Proton acceptor" evidence="4">
    <location>
        <position position="232"/>
    </location>
</feature>
<keyword evidence="1 6" id="KW-0489">Methyltransferase</keyword>
<dbReference type="AlphaFoldDB" id="A0A6A6Y8Z6"/>
<dbReference type="SUPFAM" id="SSF53335">
    <property type="entry name" value="S-adenosyl-L-methionine-dependent methyltransferases"/>
    <property type="match status" value="1"/>
</dbReference>
<dbReference type="PIRSF" id="PIRSF005739">
    <property type="entry name" value="O-mtase"/>
    <property type="match status" value="1"/>
</dbReference>
<evidence type="ECO:0000256" key="1">
    <source>
        <dbReference type="ARBA" id="ARBA00022603"/>
    </source>
</evidence>
<name>A0A6A6Y8Z6_9PEZI</name>
<dbReference type="GeneID" id="54459071"/>
<dbReference type="SUPFAM" id="SSF46785">
    <property type="entry name" value="Winged helix' DNA-binding domain"/>
    <property type="match status" value="1"/>
</dbReference>
<accession>A0A6A6Y8Z6</accession>
<evidence type="ECO:0000313" key="8">
    <source>
        <dbReference type="RefSeq" id="XP_033572073.1"/>
    </source>
</evidence>
<dbReference type="GO" id="GO:0032259">
    <property type="term" value="P:methylation"/>
    <property type="evidence" value="ECO:0007669"/>
    <property type="project" value="UniProtKB-KW"/>
</dbReference>
<evidence type="ECO:0000256" key="2">
    <source>
        <dbReference type="ARBA" id="ARBA00022679"/>
    </source>
</evidence>
<gene>
    <name evidence="6 8" type="ORF">BDZ99DRAFT_450646</name>
</gene>